<feature type="region of interest" description="Disordered" evidence="1">
    <location>
        <begin position="785"/>
        <end position="818"/>
    </location>
</feature>
<feature type="region of interest" description="Disordered" evidence="1">
    <location>
        <begin position="519"/>
        <end position="576"/>
    </location>
</feature>
<feature type="region of interest" description="Disordered" evidence="1">
    <location>
        <begin position="222"/>
        <end position="248"/>
    </location>
</feature>
<dbReference type="GO" id="GO:0045505">
    <property type="term" value="F:dynein intermediate chain binding"/>
    <property type="evidence" value="ECO:0007669"/>
    <property type="project" value="InterPro"/>
</dbReference>
<feature type="compositionally biased region" description="Basic residues" evidence="1">
    <location>
        <begin position="39"/>
        <end position="48"/>
    </location>
</feature>
<gene>
    <name evidence="4" type="ORF">HXX76_011313</name>
</gene>
<feature type="region of interest" description="Disordered" evidence="1">
    <location>
        <begin position="1"/>
        <end position="66"/>
    </location>
</feature>
<dbReference type="InterPro" id="IPR042219">
    <property type="entry name" value="AAA_lid_11_sf"/>
</dbReference>
<dbReference type="AlphaFoldDB" id="A0A835VX38"/>
<dbReference type="Pfam" id="PF18198">
    <property type="entry name" value="AAA_lid_11"/>
    <property type="match status" value="1"/>
</dbReference>
<feature type="compositionally biased region" description="Basic residues" evidence="1">
    <location>
        <begin position="13"/>
        <end position="24"/>
    </location>
</feature>
<dbReference type="EMBL" id="JAEHOC010000032">
    <property type="protein sequence ID" value="KAG2429073.1"/>
    <property type="molecule type" value="Genomic_DNA"/>
</dbReference>
<dbReference type="GO" id="GO:0060294">
    <property type="term" value="P:cilium movement involved in cell motility"/>
    <property type="evidence" value="ECO:0007669"/>
    <property type="project" value="TreeGrafter"/>
</dbReference>
<keyword evidence="5" id="KW-1185">Reference proteome</keyword>
<dbReference type="Gene3D" id="1.10.8.720">
    <property type="entry name" value="Region D6 of dynein motor"/>
    <property type="match status" value="1"/>
</dbReference>
<feature type="compositionally biased region" description="Low complexity" evidence="1">
    <location>
        <begin position="136"/>
        <end position="153"/>
    </location>
</feature>
<proteinExistence type="predicted"/>
<evidence type="ECO:0000313" key="4">
    <source>
        <dbReference type="EMBL" id="KAG2429073.1"/>
    </source>
</evidence>
<dbReference type="PANTHER" id="PTHR10676:SF396">
    <property type="entry name" value="DYNEIN AXONEMAL HEAVY CHAIN 1"/>
    <property type="match status" value="1"/>
</dbReference>
<accession>A0A835VX38</accession>
<dbReference type="Gene3D" id="1.20.1270.280">
    <property type="match status" value="1"/>
</dbReference>
<feature type="domain" description="Dynein heavy chain AAA lid" evidence="2">
    <location>
        <begin position="304"/>
        <end position="441"/>
    </location>
</feature>
<organism evidence="4 5">
    <name type="scientific">Chlamydomonas incerta</name>
    <dbReference type="NCBI Taxonomy" id="51695"/>
    <lineage>
        <taxon>Eukaryota</taxon>
        <taxon>Viridiplantae</taxon>
        <taxon>Chlorophyta</taxon>
        <taxon>core chlorophytes</taxon>
        <taxon>Chlorophyceae</taxon>
        <taxon>CS clade</taxon>
        <taxon>Chlamydomonadales</taxon>
        <taxon>Chlamydomonadaceae</taxon>
        <taxon>Chlamydomonas</taxon>
    </lineage>
</organism>
<dbReference type="GO" id="GO:0030286">
    <property type="term" value="C:dynein complex"/>
    <property type="evidence" value="ECO:0007669"/>
    <property type="project" value="InterPro"/>
</dbReference>
<feature type="domain" description="Dynein heavy chain C-terminal" evidence="3">
    <location>
        <begin position="605"/>
        <end position="759"/>
    </location>
</feature>
<dbReference type="InterPro" id="IPR043160">
    <property type="entry name" value="Dynein_C_barrel"/>
</dbReference>
<evidence type="ECO:0000313" key="5">
    <source>
        <dbReference type="Proteomes" id="UP000650467"/>
    </source>
</evidence>
<feature type="compositionally biased region" description="Basic and acidic residues" evidence="1">
    <location>
        <begin position="566"/>
        <end position="575"/>
    </location>
</feature>
<evidence type="ECO:0000259" key="3">
    <source>
        <dbReference type="Pfam" id="PF18199"/>
    </source>
</evidence>
<dbReference type="Proteomes" id="UP000650467">
    <property type="component" value="Unassembled WGS sequence"/>
</dbReference>
<dbReference type="GO" id="GO:0008569">
    <property type="term" value="F:minus-end-directed microtubule motor activity"/>
    <property type="evidence" value="ECO:0007669"/>
    <property type="project" value="TreeGrafter"/>
</dbReference>
<dbReference type="InterPro" id="IPR026983">
    <property type="entry name" value="DHC"/>
</dbReference>
<evidence type="ECO:0008006" key="6">
    <source>
        <dbReference type="Google" id="ProtNLM"/>
    </source>
</evidence>
<feature type="compositionally biased region" description="Low complexity" evidence="1">
    <location>
        <begin position="238"/>
        <end position="248"/>
    </location>
</feature>
<evidence type="ECO:0000256" key="1">
    <source>
        <dbReference type="SAM" id="MobiDB-lite"/>
    </source>
</evidence>
<feature type="compositionally biased region" description="Gly residues" evidence="1">
    <location>
        <begin position="519"/>
        <end position="530"/>
    </location>
</feature>
<dbReference type="GO" id="GO:0097729">
    <property type="term" value="C:9+2 motile cilium"/>
    <property type="evidence" value="ECO:0007669"/>
    <property type="project" value="TreeGrafter"/>
</dbReference>
<feature type="compositionally biased region" description="Low complexity" evidence="1">
    <location>
        <begin position="531"/>
        <end position="565"/>
    </location>
</feature>
<name>A0A835VX38_CHLIN</name>
<protein>
    <recommendedName>
        <fullName evidence="6">Dynein heavy chain C-terminal domain-containing protein</fullName>
    </recommendedName>
</protein>
<reference evidence="4" key="1">
    <citation type="journal article" date="2020" name="bioRxiv">
        <title>Comparative genomics of Chlamydomonas.</title>
        <authorList>
            <person name="Craig R.J."/>
            <person name="Hasan A.R."/>
            <person name="Ness R.W."/>
            <person name="Keightley P.D."/>
        </authorList>
    </citation>
    <scope>NUCLEOTIDE SEQUENCE</scope>
    <source>
        <strain evidence="4">SAG 7.73</strain>
    </source>
</reference>
<dbReference type="GO" id="GO:0051959">
    <property type="term" value="F:dynein light intermediate chain binding"/>
    <property type="evidence" value="ECO:0007669"/>
    <property type="project" value="InterPro"/>
</dbReference>
<sequence>MAKHNSSKCAARSQHKKARRKGGRSVRSGAGPTGGGRSRGSRPRRSRPRSSPPSGADAGGTGAASPAAALAATGLLSSSAFVGRSRRIASRRRRPSPAAVAAAAAASAGAAAGAAAGADGAAARARTSGCGCGACSASARRSAPRTGAATSAAVGWEGPAIPRSKSTESNESVPRPATAVARAGGACLPAGGSAWQGALLVLAVAGRRPGRCSFTVMSSVNVSNRASKKPPPPPSSSPDPAAAGARSAAAAAAARPELEALRPWASRPLSTSAVAVAVVVARVSVSLERRRGAAAAVSAGAAAACLFHTTLAERLQYRSLGWRRPYEFTAADMLSAINQAMTIVHASGGAADIDGAMAGLQHVVGQCLYGGKVTHDWDRRLMGCLLAQQLAHLQLDPAAATVESLLPPRLAACSTDLFLVAKEVRGLPLPREDPKLVGLPAGAASVRAAQFTRHVLDTLKRVQLLRSTAGHEEAAADLTRPLQLALSVCQDLMKQLPTTPLPGSRSGWVALVGAAGGSGNTIGPTSGPGGAPSQAPRSARAPGGAPTGGAAAAAPGAGASESTAANEERARRRAEQVQAAAAAAAAAAAMHIPRYKAMKMTEEMSDAALERWQALSPVLQRAMVQVFSDEVGSYAAVLTAVHESIRTVNAAIKGYESISESVAELVTCLAQGSVPRSWQSLRCELAGDNVAVWLADLQQRLEFLYDWAVEGPPLAVPLGMLSRPRSFLTAVQQSFAEALGRPVGQVVLEPALLQQDEEQVMPQDRLPLMGAHALATTPLTLASPLPIHSSSADAGGGGGGGSRMSTPPGGDGRAGTPPAAAGGLGAAAGTYTKLMLSEALSEGCLVTGLVLQGARWDRAKRCLAEPEPGVLHSAMPLLWLRATAAPAVPQLTRALALPGATVPTRIGDSYVCPVFKFVAGFSGRSSSMLADSDDCLATLLLPAGARRPEFWAAHNVSVTAHADPGVVLDVVAAPRQPRAAGASSASGS</sequence>
<feature type="domain" description="Dynein heavy chain C-terminal" evidence="3">
    <location>
        <begin position="838"/>
        <end position="917"/>
    </location>
</feature>
<evidence type="ECO:0000259" key="2">
    <source>
        <dbReference type="Pfam" id="PF18198"/>
    </source>
</evidence>
<dbReference type="OrthoDB" id="540117at2759"/>
<dbReference type="InterPro" id="IPR041228">
    <property type="entry name" value="Dynein_C"/>
</dbReference>
<dbReference type="InterPro" id="IPR041658">
    <property type="entry name" value="AAA_lid_11"/>
</dbReference>
<dbReference type="PANTHER" id="PTHR10676">
    <property type="entry name" value="DYNEIN HEAVY CHAIN FAMILY PROTEIN"/>
    <property type="match status" value="1"/>
</dbReference>
<dbReference type="Gene3D" id="3.10.490.20">
    <property type="match status" value="1"/>
</dbReference>
<feature type="region of interest" description="Disordered" evidence="1">
    <location>
        <begin position="136"/>
        <end position="177"/>
    </location>
</feature>
<comment type="caution">
    <text evidence="4">The sequence shown here is derived from an EMBL/GenBank/DDBJ whole genome shotgun (WGS) entry which is preliminary data.</text>
</comment>
<dbReference type="Pfam" id="PF18199">
    <property type="entry name" value="Dynein_C"/>
    <property type="match status" value="2"/>
</dbReference>